<feature type="domain" description="P5B-type ATPase N-terminal" evidence="15">
    <location>
        <begin position="43"/>
        <end position="172"/>
    </location>
</feature>
<comment type="catalytic activity">
    <reaction evidence="12 13">
        <text>ATP + H2O = ADP + phosphate + H(+)</text>
        <dbReference type="Rhea" id="RHEA:13065"/>
        <dbReference type="ChEBI" id="CHEBI:15377"/>
        <dbReference type="ChEBI" id="CHEBI:15378"/>
        <dbReference type="ChEBI" id="CHEBI:30616"/>
        <dbReference type="ChEBI" id="CHEBI:43474"/>
        <dbReference type="ChEBI" id="CHEBI:456216"/>
    </reaction>
</comment>
<dbReference type="Gene3D" id="3.40.50.1000">
    <property type="entry name" value="HAD superfamily/HAD-like"/>
    <property type="match status" value="1"/>
</dbReference>
<keyword evidence="3" id="KW-0597">Phosphoprotein</keyword>
<dbReference type="GO" id="GO:0006874">
    <property type="term" value="P:intracellular calcium ion homeostasis"/>
    <property type="evidence" value="ECO:0007669"/>
    <property type="project" value="TreeGrafter"/>
</dbReference>
<evidence type="ECO:0000256" key="6">
    <source>
        <dbReference type="ARBA" id="ARBA00022741"/>
    </source>
</evidence>
<dbReference type="GO" id="GO:0016020">
    <property type="term" value="C:membrane"/>
    <property type="evidence" value="ECO:0007669"/>
    <property type="project" value="UniProtKB-SubCell"/>
</dbReference>
<dbReference type="PRINTS" id="PR00119">
    <property type="entry name" value="CATATPASE"/>
</dbReference>
<dbReference type="GO" id="GO:0140358">
    <property type="term" value="F:P-type transmembrane transporter activity"/>
    <property type="evidence" value="ECO:0007669"/>
    <property type="project" value="InterPro"/>
</dbReference>
<dbReference type="PANTHER" id="PTHR45630:SF8">
    <property type="entry name" value="CATION-TRANSPORTING ATPASE"/>
    <property type="match status" value="1"/>
</dbReference>
<comment type="caution">
    <text evidence="16">The sequence shown here is derived from an EMBL/GenBank/DDBJ whole genome shotgun (WGS) entry which is preliminary data.</text>
</comment>
<evidence type="ECO:0000256" key="11">
    <source>
        <dbReference type="ARBA" id="ARBA00023136"/>
    </source>
</evidence>
<feature type="domain" description="P-type ATPase A" evidence="14">
    <location>
        <begin position="289"/>
        <end position="407"/>
    </location>
</feature>
<keyword evidence="7 13" id="KW-0067">ATP-binding</keyword>
<feature type="transmembrane region" description="Helical" evidence="13">
    <location>
        <begin position="1121"/>
        <end position="1141"/>
    </location>
</feature>
<dbReference type="SUPFAM" id="SSF56784">
    <property type="entry name" value="HAD-like"/>
    <property type="match status" value="1"/>
</dbReference>
<evidence type="ECO:0000313" key="17">
    <source>
        <dbReference type="Proteomes" id="UP001219518"/>
    </source>
</evidence>
<proteinExistence type="inferred from homology"/>
<sequence length="1271" mass="138111">MPPSAPDVLLDNGTKKHPDGTHGLSNHGPTVSDSFAILNPGAEDEIEVHGYTRCWLRTSLCWAFIILSLGSLRLLLHWYPHWLLAATHRRCSLARASKLLAVDRYQKHKSYFVRTVETFDLAEKSGAAAGSAGGAGQEATLSKTRVWLDDGSTREVSRVRWVSIKKLRYLWDERALRFSRLAGLDGVDAADIHGVAHAPLSAQQQATRRLLYGLNDMEIRVQGLLELLLLELLNPFYVFQIFSLAVWFSEGYYYYTIAIVIMSTFGITFSVRQTRGNQISLHSTVHSSDVVTVSRGDGEFEDVSTTDLVPGDVIVIPQHGCTLHCDAVLLNGNCIVNESMLTGESVPVTKTPLGRVAGVPYDAKEDARHTLFGGTTVIQTRFYGEQRVLAVVVRTGYLTSRGALVRSILYPPPADFRFERDSYKFIGILAGIAAAGLIYTCVAKGTRGVSAGDIAQKALDLITIVIPPALPSALSVGKLCAQSRLQKLNIFCVNSRVINVAGSLDCVCFDKTGTLTEDGLDLWGVVPAEGGVLADPIKDPRELPDTHPLLCTMAACHSLTRIDGELAGDPLDVKMFESTGWELEEPDVPDTSKFDLLVPSLVRPPSASRQAPHEDVPYEIGLVHQYQFSSTLQRMSVVTRQLGVSDLVVYCKGSPETIASLCEPETVPAGLATRLSALASQGFRVLAAGRRVVPAASLPRLLKQPRADMERELHFAGLIVMENRLKPQTHGVIRQLQDANIKVVMVTGDNVQTAVSVARECGMVSPRQRVVSVDVVPGDKDGPPKVVYSTASQPSPSFSPVGPAHLQKRQLARVESGVLEEAPYVFAVTGRSWAALRDHFPDLLPRVCVRGAVFARMSSDQKQQLVHELQDLGYYVGMCGDGANDCGALKAAHTGISLSDTESSVAAPLTAKEPHIGCVPHVIREGRAALATSSGIFKFMVAYSLTEFTSAIVLYGMDSNLTDLEFLFIDIGLVMIIAFLFSKTDSYQGPLATHAPHTSLVSLSPLLSLSLLMACNIAFQAAAYHLVSMFSWYKPFEPQDTSDYACLENFAVFCVSMFQYIGMAVAYSQGAPYRASILTNRWFSASLALMVAVCVYITLWPAAWVQSALQLVMPPFDFRELLLALAAANLAACLFFEKVVVQWLVQDKLRYCFHDVAKSRRKYLAVGRDLSDAEPCWPPLEDLRVLTGAGANGGLALVVPSMSVPPTPEDPVPVTRIATVLKAMGPEAGDPLALAAPTRAVSFDPKGGPMTAVPTVSRVVSELERTEVTKL</sequence>
<reference evidence="16" key="2">
    <citation type="journal article" date="2023" name="BMC Genomics">
        <title>Pest status, molecular evolution, and epigenetic factors derived from the genome assembly of Frankliniella fusca, a thysanopteran phytovirus vector.</title>
        <authorList>
            <person name="Catto M.A."/>
            <person name="Labadie P.E."/>
            <person name="Jacobson A.L."/>
            <person name="Kennedy G.G."/>
            <person name="Srinivasan R."/>
            <person name="Hunt B.G."/>
        </authorList>
    </citation>
    <scope>NUCLEOTIDE SEQUENCE</scope>
    <source>
        <strain evidence="16">PL_HMW_Pooled</strain>
    </source>
</reference>
<dbReference type="GO" id="GO:0015203">
    <property type="term" value="F:polyamine transmembrane transporter activity"/>
    <property type="evidence" value="ECO:0007669"/>
    <property type="project" value="TreeGrafter"/>
</dbReference>
<dbReference type="SUPFAM" id="SSF81653">
    <property type="entry name" value="Calcium ATPase, transduction domain A"/>
    <property type="match status" value="1"/>
</dbReference>
<gene>
    <name evidence="16" type="ORF">KUF71_025281</name>
</gene>
<evidence type="ECO:0000256" key="4">
    <source>
        <dbReference type="ARBA" id="ARBA00022692"/>
    </source>
</evidence>
<dbReference type="Pfam" id="PF13246">
    <property type="entry name" value="Cation_ATPase"/>
    <property type="match status" value="1"/>
</dbReference>
<comment type="caution">
    <text evidence="13">Lacks conserved residue(s) required for the propagation of feature annotation.</text>
</comment>
<evidence type="ECO:0000256" key="9">
    <source>
        <dbReference type="ARBA" id="ARBA00022967"/>
    </source>
</evidence>
<dbReference type="AlphaFoldDB" id="A0AAE1LDU9"/>
<keyword evidence="9 13" id="KW-1278">Translocase</keyword>
<dbReference type="Proteomes" id="UP001219518">
    <property type="component" value="Unassembled WGS sequence"/>
</dbReference>
<dbReference type="SFLD" id="SFLDF00027">
    <property type="entry name" value="p-type_atpase"/>
    <property type="match status" value="1"/>
</dbReference>
<keyword evidence="4 13" id="KW-0812">Transmembrane</keyword>
<dbReference type="InterPro" id="IPR006544">
    <property type="entry name" value="P-type_TPase_V"/>
</dbReference>
<dbReference type="PROSITE" id="PS00154">
    <property type="entry name" value="ATPASE_E1_E2"/>
    <property type="match status" value="1"/>
</dbReference>
<dbReference type="InterPro" id="IPR036412">
    <property type="entry name" value="HAD-like_sf"/>
</dbReference>
<protein>
    <recommendedName>
        <fullName evidence="13">Cation-transporting ATPase</fullName>
        <ecNumber evidence="13">7.2.2.-</ecNumber>
    </recommendedName>
</protein>
<dbReference type="EMBL" id="JAHWGI010000485">
    <property type="protein sequence ID" value="KAK3916023.1"/>
    <property type="molecule type" value="Genomic_DNA"/>
</dbReference>
<dbReference type="Pfam" id="PF12409">
    <property type="entry name" value="P5-ATPase"/>
    <property type="match status" value="1"/>
</dbReference>
<evidence type="ECO:0000256" key="1">
    <source>
        <dbReference type="ARBA" id="ARBA00004141"/>
    </source>
</evidence>
<evidence type="ECO:0000256" key="2">
    <source>
        <dbReference type="ARBA" id="ARBA00006000"/>
    </source>
</evidence>
<dbReference type="Gene3D" id="3.40.1110.10">
    <property type="entry name" value="Calcium-transporting ATPase, cytoplasmic domain N"/>
    <property type="match status" value="1"/>
</dbReference>
<dbReference type="SFLD" id="SFLDS00003">
    <property type="entry name" value="Haloacid_Dehalogenase"/>
    <property type="match status" value="1"/>
</dbReference>
<evidence type="ECO:0000256" key="8">
    <source>
        <dbReference type="ARBA" id="ARBA00022842"/>
    </source>
</evidence>
<dbReference type="InterPro" id="IPR047819">
    <property type="entry name" value="P5A-ATPase_N"/>
</dbReference>
<reference evidence="16" key="1">
    <citation type="submission" date="2021-07" db="EMBL/GenBank/DDBJ databases">
        <authorList>
            <person name="Catto M.A."/>
            <person name="Jacobson A."/>
            <person name="Kennedy G."/>
            <person name="Labadie P."/>
            <person name="Hunt B.G."/>
            <person name="Srinivasan R."/>
        </authorList>
    </citation>
    <scope>NUCLEOTIDE SEQUENCE</scope>
    <source>
        <strain evidence="16">PL_HMW_Pooled</strain>
        <tissue evidence="16">Head</tissue>
    </source>
</reference>
<keyword evidence="11 13" id="KW-0472">Membrane</keyword>
<dbReference type="InterPro" id="IPR018303">
    <property type="entry name" value="ATPase_P-typ_P_site"/>
</dbReference>
<evidence type="ECO:0000256" key="12">
    <source>
        <dbReference type="ARBA" id="ARBA00049360"/>
    </source>
</evidence>
<dbReference type="GO" id="GO:0046872">
    <property type="term" value="F:metal ion binding"/>
    <property type="evidence" value="ECO:0007669"/>
    <property type="project" value="UniProtKB-UniRule"/>
</dbReference>
<dbReference type="InterPro" id="IPR023299">
    <property type="entry name" value="ATPase_P-typ_cyto_dom_N"/>
</dbReference>
<comment type="similarity">
    <text evidence="2 13">Belongs to the cation transport ATPase (P-type) (TC 3.A.3) family. Type V subfamily.</text>
</comment>
<dbReference type="GO" id="GO:0016887">
    <property type="term" value="F:ATP hydrolysis activity"/>
    <property type="evidence" value="ECO:0007669"/>
    <property type="project" value="InterPro"/>
</dbReference>
<dbReference type="Gene3D" id="2.70.150.10">
    <property type="entry name" value="Calcium-transporting ATPase, cytoplasmic transduction domain A"/>
    <property type="match status" value="1"/>
</dbReference>
<organism evidence="16 17">
    <name type="scientific">Frankliniella fusca</name>
    <dbReference type="NCBI Taxonomy" id="407009"/>
    <lineage>
        <taxon>Eukaryota</taxon>
        <taxon>Metazoa</taxon>
        <taxon>Ecdysozoa</taxon>
        <taxon>Arthropoda</taxon>
        <taxon>Hexapoda</taxon>
        <taxon>Insecta</taxon>
        <taxon>Pterygota</taxon>
        <taxon>Neoptera</taxon>
        <taxon>Paraneoptera</taxon>
        <taxon>Thysanoptera</taxon>
        <taxon>Terebrantia</taxon>
        <taxon>Thripoidea</taxon>
        <taxon>Thripidae</taxon>
        <taxon>Frankliniella</taxon>
    </lineage>
</organism>
<dbReference type="NCBIfam" id="TIGR01494">
    <property type="entry name" value="ATPase_P-type"/>
    <property type="match status" value="1"/>
</dbReference>
<dbReference type="EC" id="7.2.2.-" evidence="13"/>
<keyword evidence="5 13" id="KW-0479">Metal-binding</keyword>
<evidence type="ECO:0000259" key="15">
    <source>
        <dbReference type="Pfam" id="PF12409"/>
    </source>
</evidence>
<feature type="transmembrane region" description="Helical" evidence="13">
    <location>
        <begin position="936"/>
        <end position="957"/>
    </location>
</feature>
<dbReference type="FunFam" id="3.40.50.1000:FF:000045">
    <property type="entry name" value="Cation-transporting ATPase"/>
    <property type="match status" value="1"/>
</dbReference>
<evidence type="ECO:0000256" key="10">
    <source>
        <dbReference type="ARBA" id="ARBA00022989"/>
    </source>
</evidence>
<dbReference type="GO" id="GO:0019829">
    <property type="term" value="F:ATPase-coupled monoatomic cation transmembrane transporter activity"/>
    <property type="evidence" value="ECO:0007669"/>
    <property type="project" value="UniProtKB-UniRule"/>
</dbReference>
<name>A0AAE1LDU9_9NEOP</name>
<keyword evidence="8 13" id="KW-0460">Magnesium</keyword>
<keyword evidence="6 13" id="KW-0547">Nucleotide-binding</keyword>
<dbReference type="GO" id="GO:0005524">
    <property type="term" value="F:ATP binding"/>
    <property type="evidence" value="ECO:0007669"/>
    <property type="project" value="UniProtKB-UniRule"/>
</dbReference>
<evidence type="ECO:0000259" key="14">
    <source>
        <dbReference type="Pfam" id="PF00122"/>
    </source>
</evidence>
<dbReference type="PANTHER" id="PTHR45630">
    <property type="entry name" value="CATION-TRANSPORTING ATPASE-RELATED"/>
    <property type="match status" value="1"/>
</dbReference>
<feature type="transmembrane region" description="Helical" evidence="13">
    <location>
        <begin position="1082"/>
        <end position="1101"/>
    </location>
</feature>
<evidence type="ECO:0000313" key="16">
    <source>
        <dbReference type="EMBL" id="KAK3916023.1"/>
    </source>
</evidence>
<dbReference type="InterPro" id="IPR059000">
    <property type="entry name" value="ATPase_P-type_domA"/>
</dbReference>
<dbReference type="InterPro" id="IPR023214">
    <property type="entry name" value="HAD_sf"/>
</dbReference>
<dbReference type="SUPFAM" id="SSF81665">
    <property type="entry name" value="Calcium ATPase, transmembrane domain M"/>
    <property type="match status" value="1"/>
</dbReference>
<dbReference type="InterPro" id="IPR001757">
    <property type="entry name" value="P_typ_ATPase"/>
</dbReference>
<evidence type="ECO:0000256" key="5">
    <source>
        <dbReference type="ARBA" id="ARBA00022723"/>
    </source>
</evidence>
<evidence type="ECO:0000256" key="3">
    <source>
        <dbReference type="ARBA" id="ARBA00022553"/>
    </source>
</evidence>
<dbReference type="InterPro" id="IPR044492">
    <property type="entry name" value="P_typ_ATPase_HD_dom"/>
</dbReference>
<dbReference type="NCBIfam" id="TIGR01657">
    <property type="entry name" value="P-ATPase-V"/>
    <property type="match status" value="1"/>
</dbReference>
<feature type="transmembrane region" description="Helical" evidence="13">
    <location>
        <begin position="1003"/>
        <end position="1030"/>
    </location>
</feature>
<dbReference type="SUPFAM" id="SSF81660">
    <property type="entry name" value="Metal cation-transporting ATPase, ATP-binding domain N"/>
    <property type="match status" value="1"/>
</dbReference>
<keyword evidence="10 13" id="KW-1133">Transmembrane helix</keyword>
<dbReference type="InterPro" id="IPR023298">
    <property type="entry name" value="ATPase_P-typ_TM_dom_sf"/>
</dbReference>
<dbReference type="FunFam" id="1.20.1110.10:FF:000023">
    <property type="entry name" value="Cation-transporting ATPase"/>
    <property type="match status" value="1"/>
</dbReference>
<evidence type="ECO:0000256" key="13">
    <source>
        <dbReference type="RuleBase" id="RU362082"/>
    </source>
</evidence>
<evidence type="ECO:0000256" key="7">
    <source>
        <dbReference type="ARBA" id="ARBA00022840"/>
    </source>
</evidence>
<comment type="subcellular location">
    <subcellularLocation>
        <location evidence="1 13">Membrane</location>
        <topology evidence="1 13">Multi-pass membrane protein</topology>
    </subcellularLocation>
</comment>
<dbReference type="InterPro" id="IPR008250">
    <property type="entry name" value="ATPase_P-typ_transduc_dom_A_sf"/>
</dbReference>
<feature type="transmembrane region" description="Helical" evidence="13">
    <location>
        <begin position="963"/>
        <end position="982"/>
    </location>
</feature>
<feature type="transmembrane region" description="Helical" evidence="13">
    <location>
        <begin position="252"/>
        <end position="271"/>
    </location>
</feature>
<dbReference type="SFLD" id="SFLDG00002">
    <property type="entry name" value="C1.7:_P-type_atpase_like"/>
    <property type="match status" value="1"/>
</dbReference>
<keyword evidence="17" id="KW-1185">Reference proteome</keyword>
<accession>A0AAE1LDU9</accession>
<dbReference type="Pfam" id="PF00122">
    <property type="entry name" value="E1-E2_ATPase"/>
    <property type="match status" value="1"/>
</dbReference>